<dbReference type="InterPro" id="IPR053164">
    <property type="entry name" value="IS1016-like_transposase"/>
</dbReference>
<organism evidence="1">
    <name type="scientific">Strongyloides ratti</name>
    <name type="common">Parasitic roundworm</name>
    <dbReference type="NCBI Taxonomy" id="34506"/>
    <lineage>
        <taxon>Eukaryota</taxon>
        <taxon>Metazoa</taxon>
        <taxon>Ecdysozoa</taxon>
        <taxon>Nematoda</taxon>
        <taxon>Chromadorea</taxon>
        <taxon>Rhabditida</taxon>
        <taxon>Tylenchina</taxon>
        <taxon>Panagrolaimomorpha</taxon>
        <taxon>Strongyloidoidea</taxon>
        <taxon>Strongyloididae</taxon>
        <taxon>Strongyloides</taxon>
    </lineage>
</organism>
<evidence type="ECO:0000313" key="3">
    <source>
        <dbReference type="WBParaSite" id="SRAE_0000049400.1"/>
    </source>
</evidence>
<dbReference type="PANTHER" id="PTHR47163">
    <property type="entry name" value="DDE_TNP_IS1595 DOMAIN-CONTAINING PROTEIN"/>
    <property type="match status" value="1"/>
</dbReference>
<name>A0A090MST4_STRRB</name>
<dbReference type="WormBase" id="SRAE_0000049400">
    <property type="protein sequence ID" value="SRP00742"/>
    <property type="gene ID" value="WBGene00256238"/>
</dbReference>
<dbReference type="AlphaFoldDB" id="A0A090MST4"/>
<dbReference type="CTD" id="36373736"/>
<dbReference type="GeneID" id="36373736"/>
<reference evidence="1" key="1">
    <citation type="submission" date="2014-09" db="EMBL/GenBank/DDBJ databases">
        <authorList>
            <person name="Aslett A.Martin."/>
        </authorList>
    </citation>
    <scope>NUCLEOTIDE SEQUENCE</scope>
    <source>
        <strain evidence="1">ED321 Heterogonic</strain>
    </source>
</reference>
<evidence type="ECO:0000313" key="4">
    <source>
        <dbReference type="WormBase" id="SRAE_0000049400"/>
    </source>
</evidence>
<sequence length="283" mass="32660">MLLLTSEIGSQYFKLCWSSIKKDYIISVTTATPGNKSDRAYKESPKLEMFHNHTFFKNSLNRPITTINMYKLDYFSKYVMGKLMVYFCIFMAYPKNTIEITVFQKKHEICNALALRRSKIKLIKMNPFQLDESIPNETAAVKFLQKRALIPETKECENSHEMKLSFGAANKESSGERMKRKLELDPGTTVDWNSLLGEVCLFMKKKDKNKNGGKGLTVEVDKTLFARRKNHAGRMLGQQWCFGEICRETKECFVEPVADRTSETLMEVLKRRVAPESLIISDM</sequence>
<gene>
    <name evidence="1 3 4" type="ORF">SRAE_0000049400</name>
</gene>
<reference evidence="3" key="3">
    <citation type="submission" date="2020-12" db="UniProtKB">
        <authorList>
            <consortium name="WormBaseParasite"/>
        </authorList>
    </citation>
    <scope>IDENTIFICATION</scope>
</reference>
<proteinExistence type="predicted"/>
<dbReference type="RefSeq" id="XP_024500577.1">
    <property type="nucleotide sequence ID" value="XM_024646391.1"/>
</dbReference>
<evidence type="ECO:0000313" key="2">
    <source>
        <dbReference type="Proteomes" id="UP000035682"/>
    </source>
</evidence>
<dbReference type="PANTHER" id="PTHR47163:SF2">
    <property type="entry name" value="SI:DKEY-17M8.2"/>
    <property type="match status" value="1"/>
</dbReference>
<dbReference type="EMBL" id="LN609407">
    <property type="protein sequence ID" value="CEF61368.1"/>
    <property type="molecule type" value="Genomic_DNA"/>
</dbReference>
<evidence type="ECO:0000313" key="1">
    <source>
        <dbReference type="EMBL" id="CEF61368.1"/>
    </source>
</evidence>
<keyword evidence="2" id="KW-1185">Reference proteome</keyword>
<reference evidence="2" key="2">
    <citation type="submission" date="2014-09" db="EMBL/GenBank/DDBJ databases">
        <authorList>
            <person name="Martin A.A."/>
        </authorList>
    </citation>
    <scope>NUCLEOTIDE SEQUENCE</scope>
    <source>
        <strain evidence="2">ED321</strain>
    </source>
</reference>
<accession>A0A090MST4</accession>
<dbReference type="OrthoDB" id="5862080at2759"/>
<dbReference type="WBParaSite" id="SRAE_0000049400.1">
    <property type="protein sequence ID" value="SRAE_0000049400.1"/>
    <property type="gene ID" value="WBGene00256238"/>
</dbReference>
<dbReference type="Proteomes" id="UP000035682">
    <property type="component" value="Unplaced"/>
</dbReference>
<protein>
    <submittedName>
        <fullName evidence="1 3">Transposase, ISXO2-like domain-containing protein</fullName>
    </submittedName>
</protein>